<dbReference type="EMBL" id="FZPH01000003">
    <property type="protein sequence ID" value="SNT08302.1"/>
    <property type="molecule type" value="Genomic_DNA"/>
</dbReference>
<proteinExistence type="predicted"/>
<feature type="region of interest" description="Disordered" evidence="1">
    <location>
        <begin position="1"/>
        <end position="36"/>
    </location>
</feature>
<name>A0A239JRZ4_9ACTN</name>
<dbReference type="AlphaFoldDB" id="A0A239JRZ4"/>
<gene>
    <name evidence="2" type="ORF">SAMN05421812_10383</name>
</gene>
<protein>
    <submittedName>
        <fullName evidence="2">Uncharacterized protein</fullName>
    </submittedName>
</protein>
<dbReference type="Proteomes" id="UP000198362">
    <property type="component" value="Unassembled WGS sequence"/>
</dbReference>
<organism evidence="2 3">
    <name type="scientific">Asanoa hainanensis</name>
    <dbReference type="NCBI Taxonomy" id="560556"/>
    <lineage>
        <taxon>Bacteria</taxon>
        <taxon>Bacillati</taxon>
        <taxon>Actinomycetota</taxon>
        <taxon>Actinomycetes</taxon>
        <taxon>Micromonosporales</taxon>
        <taxon>Micromonosporaceae</taxon>
        <taxon>Asanoa</taxon>
    </lineage>
</organism>
<evidence type="ECO:0000256" key="1">
    <source>
        <dbReference type="SAM" id="MobiDB-lite"/>
    </source>
</evidence>
<keyword evidence="3" id="KW-1185">Reference proteome</keyword>
<reference evidence="2 3" key="1">
    <citation type="submission" date="2017-06" db="EMBL/GenBank/DDBJ databases">
        <authorList>
            <person name="Kim H.J."/>
            <person name="Triplett B.A."/>
        </authorList>
    </citation>
    <scope>NUCLEOTIDE SEQUENCE [LARGE SCALE GENOMIC DNA]</scope>
    <source>
        <strain evidence="2 3">CGMCC 4.5593</strain>
    </source>
</reference>
<accession>A0A239JRZ4</accession>
<evidence type="ECO:0000313" key="3">
    <source>
        <dbReference type="Proteomes" id="UP000198362"/>
    </source>
</evidence>
<sequence length="36" mass="3314">MTGSTALAPLIPSPGDEPGPAAVGLSAPAGQAGVRV</sequence>
<evidence type="ECO:0000313" key="2">
    <source>
        <dbReference type="EMBL" id="SNT08302.1"/>
    </source>
</evidence>